<feature type="transmembrane region" description="Helical" evidence="8">
    <location>
        <begin position="363"/>
        <end position="385"/>
    </location>
</feature>
<name>A0A3B0APJ7_9ACTN</name>
<accession>A0A3B0APJ7</accession>
<gene>
    <name evidence="10" type="ORF">D7231_31390</name>
</gene>
<protein>
    <submittedName>
        <fullName evidence="10">MFS transporter</fullName>
    </submittedName>
</protein>
<feature type="transmembrane region" description="Helical" evidence="8">
    <location>
        <begin position="275"/>
        <end position="296"/>
    </location>
</feature>
<dbReference type="Proteomes" id="UP000270343">
    <property type="component" value="Unassembled WGS sequence"/>
</dbReference>
<evidence type="ECO:0000256" key="2">
    <source>
        <dbReference type="ARBA" id="ARBA00007520"/>
    </source>
</evidence>
<evidence type="ECO:0000256" key="5">
    <source>
        <dbReference type="ARBA" id="ARBA00022692"/>
    </source>
</evidence>
<feature type="transmembrane region" description="Helical" evidence="8">
    <location>
        <begin position="251"/>
        <end position="268"/>
    </location>
</feature>
<proteinExistence type="inferred from homology"/>
<evidence type="ECO:0000256" key="3">
    <source>
        <dbReference type="ARBA" id="ARBA00022448"/>
    </source>
</evidence>
<comment type="similarity">
    <text evidence="2">Belongs to the major facilitator superfamily. TCR/Tet family.</text>
</comment>
<feature type="transmembrane region" description="Helical" evidence="8">
    <location>
        <begin position="54"/>
        <end position="74"/>
    </location>
</feature>
<comment type="subcellular location">
    <subcellularLocation>
        <location evidence="1">Cell membrane</location>
        <topology evidence="1">Multi-pass membrane protein</topology>
    </subcellularLocation>
</comment>
<feature type="transmembrane region" description="Helical" evidence="8">
    <location>
        <begin position="171"/>
        <end position="189"/>
    </location>
</feature>
<dbReference type="RefSeq" id="WP_120759109.1">
    <property type="nucleotide sequence ID" value="NZ_RBAM01000022.1"/>
</dbReference>
<dbReference type="GO" id="GO:0022857">
    <property type="term" value="F:transmembrane transporter activity"/>
    <property type="evidence" value="ECO:0007669"/>
    <property type="project" value="InterPro"/>
</dbReference>
<evidence type="ECO:0000259" key="9">
    <source>
        <dbReference type="PROSITE" id="PS50850"/>
    </source>
</evidence>
<evidence type="ECO:0000256" key="7">
    <source>
        <dbReference type="ARBA" id="ARBA00023136"/>
    </source>
</evidence>
<sequence length="410" mass="41490">MSSPVPAPAAAQRPAVLTVLLLASTLTVMAGAILMPVVEVIRGELGVSGTAAGLILTAHGLSLAVASPAVGWLIDRHGIRLPLAGGLVLYGIAGGAGLVTDSYWMLIATRIVFGVGAAAVFAGTTVALLSFYQGPERDRVMGWRATAISLGGVVWPLIGGGLGGVSWHAPFGIYLVGIPVGLATLWALPAERARTARPAGSGGVVQLLRANPALLGFYLVQATASVLLYALGVFQPQRLADLGVTEPFVVALYNVVMTVLMSLVGLVYARLRGALGYATLLKVSAACWALAFVLLATVEQSALLLVASALFGLGQGMSFPALTVLIGEGAPAELRGQATSLSGTFSFLGQFVSPLVFGPLIAATSLTTGFLTAAGLAAVVLLALLPMRAARPAAAPAAKPQPAAASTAQA</sequence>
<keyword evidence="7 8" id="KW-0472">Membrane</keyword>
<reference evidence="10 11" key="1">
    <citation type="journal article" date="2015" name="Antonie Van Leeuwenhoek">
        <title>Streptomyces klenkii sp. nov., isolated from deep marine sediment.</title>
        <authorList>
            <person name="Veyisoglu A."/>
            <person name="Sahin N."/>
        </authorList>
    </citation>
    <scope>NUCLEOTIDE SEQUENCE [LARGE SCALE GENOMIC DNA]</scope>
    <source>
        <strain evidence="10 11">KCTC 29202</strain>
    </source>
</reference>
<dbReference type="PROSITE" id="PS50850">
    <property type="entry name" value="MFS"/>
    <property type="match status" value="1"/>
</dbReference>
<feature type="domain" description="Major facilitator superfamily (MFS) profile" evidence="9">
    <location>
        <begin position="16"/>
        <end position="392"/>
    </location>
</feature>
<dbReference type="InterPro" id="IPR011701">
    <property type="entry name" value="MFS"/>
</dbReference>
<keyword evidence="4" id="KW-1003">Cell membrane</keyword>
<evidence type="ECO:0000256" key="4">
    <source>
        <dbReference type="ARBA" id="ARBA00022475"/>
    </source>
</evidence>
<keyword evidence="3" id="KW-0813">Transport</keyword>
<dbReference type="CDD" id="cd17473">
    <property type="entry name" value="MFS_arabinose_efflux_permease_like"/>
    <property type="match status" value="1"/>
</dbReference>
<feature type="transmembrane region" description="Helical" evidence="8">
    <location>
        <begin position="143"/>
        <end position="165"/>
    </location>
</feature>
<dbReference type="PRINTS" id="PR01035">
    <property type="entry name" value="TCRTETA"/>
</dbReference>
<feature type="transmembrane region" description="Helical" evidence="8">
    <location>
        <begin position="111"/>
        <end position="131"/>
    </location>
</feature>
<dbReference type="AlphaFoldDB" id="A0A3B0APJ7"/>
<dbReference type="PANTHER" id="PTHR23517">
    <property type="entry name" value="RESISTANCE PROTEIN MDTM, PUTATIVE-RELATED-RELATED"/>
    <property type="match status" value="1"/>
</dbReference>
<dbReference type="InterPro" id="IPR001958">
    <property type="entry name" value="Tet-R_TetA/multi-R_MdtG-like"/>
</dbReference>
<keyword evidence="11" id="KW-1185">Reference proteome</keyword>
<dbReference type="OrthoDB" id="9812221at2"/>
<evidence type="ECO:0000313" key="10">
    <source>
        <dbReference type="EMBL" id="RKN62034.1"/>
    </source>
</evidence>
<organism evidence="10 11">
    <name type="scientific">Streptomyces klenkii</name>
    <dbReference type="NCBI Taxonomy" id="1420899"/>
    <lineage>
        <taxon>Bacteria</taxon>
        <taxon>Bacillati</taxon>
        <taxon>Actinomycetota</taxon>
        <taxon>Actinomycetes</taxon>
        <taxon>Kitasatosporales</taxon>
        <taxon>Streptomycetaceae</taxon>
        <taxon>Streptomyces</taxon>
    </lineage>
</organism>
<evidence type="ECO:0000256" key="8">
    <source>
        <dbReference type="SAM" id="Phobius"/>
    </source>
</evidence>
<dbReference type="EMBL" id="RBAM01000022">
    <property type="protein sequence ID" value="RKN62034.1"/>
    <property type="molecule type" value="Genomic_DNA"/>
</dbReference>
<dbReference type="Gene3D" id="1.20.1250.20">
    <property type="entry name" value="MFS general substrate transporter like domains"/>
    <property type="match status" value="1"/>
</dbReference>
<comment type="caution">
    <text evidence="10">The sequence shown here is derived from an EMBL/GenBank/DDBJ whole genome shotgun (WGS) entry which is preliminary data.</text>
</comment>
<dbReference type="PANTHER" id="PTHR23517:SF3">
    <property type="entry name" value="INTEGRAL MEMBRANE TRANSPORT PROTEIN"/>
    <property type="match status" value="1"/>
</dbReference>
<dbReference type="InterPro" id="IPR036259">
    <property type="entry name" value="MFS_trans_sf"/>
</dbReference>
<evidence type="ECO:0000256" key="1">
    <source>
        <dbReference type="ARBA" id="ARBA00004651"/>
    </source>
</evidence>
<dbReference type="InterPro" id="IPR020846">
    <property type="entry name" value="MFS_dom"/>
</dbReference>
<feature type="transmembrane region" description="Helical" evidence="8">
    <location>
        <begin position="302"/>
        <end position="326"/>
    </location>
</feature>
<feature type="transmembrane region" description="Helical" evidence="8">
    <location>
        <begin position="338"/>
        <end position="357"/>
    </location>
</feature>
<dbReference type="InterPro" id="IPR050171">
    <property type="entry name" value="MFS_Transporters"/>
</dbReference>
<feature type="transmembrane region" description="Helical" evidence="8">
    <location>
        <begin position="81"/>
        <end position="99"/>
    </location>
</feature>
<keyword evidence="5 8" id="KW-0812">Transmembrane</keyword>
<feature type="transmembrane region" description="Helical" evidence="8">
    <location>
        <begin position="210"/>
        <end position="231"/>
    </location>
</feature>
<evidence type="ECO:0000313" key="11">
    <source>
        <dbReference type="Proteomes" id="UP000270343"/>
    </source>
</evidence>
<evidence type="ECO:0000256" key="6">
    <source>
        <dbReference type="ARBA" id="ARBA00022989"/>
    </source>
</evidence>
<keyword evidence="6 8" id="KW-1133">Transmembrane helix</keyword>
<dbReference type="InterPro" id="IPR005829">
    <property type="entry name" value="Sugar_transporter_CS"/>
</dbReference>
<dbReference type="Pfam" id="PF07690">
    <property type="entry name" value="MFS_1"/>
    <property type="match status" value="1"/>
</dbReference>
<dbReference type="GO" id="GO:0005886">
    <property type="term" value="C:plasma membrane"/>
    <property type="evidence" value="ECO:0007669"/>
    <property type="project" value="UniProtKB-SubCell"/>
</dbReference>
<dbReference type="SUPFAM" id="SSF103473">
    <property type="entry name" value="MFS general substrate transporter"/>
    <property type="match status" value="1"/>
</dbReference>
<dbReference type="PROSITE" id="PS00217">
    <property type="entry name" value="SUGAR_TRANSPORT_2"/>
    <property type="match status" value="1"/>
</dbReference>